<dbReference type="EMBL" id="JAPHNI010000624">
    <property type="protein sequence ID" value="KAJ8109345.1"/>
    <property type="molecule type" value="Genomic_DNA"/>
</dbReference>
<organism evidence="1 2">
    <name type="scientific">Boeremia exigua</name>
    <dbReference type="NCBI Taxonomy" id="749465"/>
    <lineage>
        <taxon>Eukaryota</taxon>
        <taxon>Fungi</taxon>
        <taxon>Dikarya</taxon>
        <taxon>Ascomycota</taxon>
        <taxon>Pezizomycotina</taxon>
        <taxon>Dothideomycetes</taxon>
        <taxon>Pleosporomycetidae</taxon>
        <taxon>Pleosporales</taxon>
        <taxon>Pleosporineae</taxon>
        <taxon>Didymellaceae</taxon>
        <taxon>Boeremia</taxon>
    </lineage>
</organism>
<sequence>MTQPFTSRFENFHINTEGQSNVHVGNNVYHAPPPATLVQRCLQSLFFSEMHLKRENINTPTAGTCTWLIENDDYLAWEQSTSGTLWIRGAPGVGKSTLMDFAISDLDLRQSETSASDVNPGDTNPEAITLVHFFRGDGVELERSLEGLARCLLFQLLSRFSTHLPTLLQDFKRKCDALEQHEQKDVKIRWGAAKLLRLLEISLREVCEVVRVRMFIDAVDECAEDDAERTLNMFQRLVRWASEGVPGVSERQIALCYSCRNDAFVEHHTDPTIDVQECNSNDIRRYIEEYFQQENLPLRRHDTETLVEHIDALAKGLFVWVILVLPKITGHVRSGKSVSEVIALSNQLPRGLNALYRKIVTRLRDNHAAQSLKLFQWLCFGEIPWKDIFLECENPKQEARGLNLKSLRVFMNLDVSRQSLPSLDEELPSTHILDGCMAEQIQTLSGGLACSTEGVGLIHGSVRRFMLAEGFFLLDNSLDSHGAIYGQSHSRLGEACIAFLNASMIGNTGELEEEPSLTKFPDDEEAPLDPLGADARRYAITHAFAHASKAEYQGYTQDLFFTRLHPLCDRESAWTWYLHQEYPDMLDLWFIFQDQDNDVDAADDARPSEKIYLSVGRSLFVILAAMYNVPGLLLQLIKEEISMLPGGVLHAITSGGMDPNDLLKSHTLRFGMILHITFRCAVGEGFTRVVEVLLENGCAPELQDDDETALLDAVQSDYVAIVKLLVRHGANINRTNERGYTALSYAISSPEDTSYETCRELISLRADVNFRHGDHGKTPLHFAVEQGSPELIRLLLRSGANANVRSNKKLTMTLQVLVRGVAKPLPIYSFDNTPLEDAICGIECSFEVVKALLEGGAEVGNATDDGTSAIVQYTMERIEEIRSEDGVSWAKEEEREEEREKLLQDLEAVLLLLQSYPPSLHSSIPLRARTPPPPAPAPQSLWETFKSIF</sequence>
<evidence type="ECO:0000313" key="2">
    <source>
        <dbReference type="Proteomes" id="UP001153331"/>
    </source>
</evidence>
<name>A0ACC2I262_9PLEO</name>
<protein>
    <submittedName>
        <fullName evidence="1">Uncharacterized protein</fullName>
    </submittedName>
</protein>
<comment type="caution">
    <text evidence="1">The sequence shown here is derived from an EMBL/GenBank/DDBJ whole genome shotgun (WGS) entry which is preliminary data.</text>
</comment>
<evidence type="ECO:0000313" key="1">
    <source>
        <dbReference type="EMBL" id="KAJ8109345.1"/>
    </source>
</evidence>
<keyword evidence="2" id="KW-1185">Reference proteome</keyword>
<proteinExistence type="predicted"/>
<accession>A0ACC2I262</accession>
<dbReference type="Proteomes" id="UP001153331">
    <property type="component" value="Unassembled WGS sequence"/>
</dbReference>
<gene>
    <name evidence="1" type="ORF">OPT61_g7525</name>
</gene>
<reference evidence="1" key="1">
    <citation type="submission" date="2022-11" db="EMBL/GenBank/DDBJ databases">
        <title>Genome Sequence of Boeremia exigua.</title>
        <authorList>
            <person name="Buettner E."/>
        </authorList>
    </citation>
    <scope>NUCLEOTIDE SEQUENCE</scope>
    <source>
        <strain evidence="1">CU02</strain>
    </source>
</reference>